<name>G0PER4_CAEBE</name>
<dbReference type="OrthoDB" id="5857818at2759"/>
<feature type="region of interest" description="Disordered" evidence="1">
    <location>
        <begin position="39"/>
        <end position="70"/>
    </location>
</feature>
<proteinExistence type="predicted"/>
<evidence type="ECO:0000313" key="2">
    <source>
        <dbReference type="EMBL" id="EGT53146.1"/>
    </source>
</evidence>
<dbReference type="AlphaFoldDB" id="G0PER4"/>
<keyword evidence="3" id="KW-1185">Reference proteome</keyword>
<reference evidence="3" key="1">
    <citation type="submission" date="2011-07" db="EMBL/GenBank/DDBJ databases">
        <authorList>
            <consortium name="Caenorhabditis brenneri Sequencing and Analysis Consortium"/>
            <person name="Wilson R.K."/>
        </authorList>
    </citation>
    <scope>NUCLEOTIDE SEQUENCE [LARGE SCALE GENOMIC DNA]</scope>
    <source>
        <strain evidence="3">PB2801</strain>
    </source>
</reference>
<dbReference type="EMBL" id="GL380325">
    <property type="protein sequence ID" value="EGT53146.1"/>
    <property type="molecule type" value="Genomic_DNA"/>
</dbReference>
<dbReference type="Proteomes" id="UP000008068">
    <property type="component" value="Unassembled WGS sequence"/>
</dbReference>
<evidence type="ECO:0000256" key="1">
    <source>
        <dbReference type="SAM" id="MobiDB-lite"/>
    </source>
</evidence>
<protein>
    <submittedName>
        <fullName evidence="2">Uncharacterized protein</fullName>
    </submittedName>
</protein>
<sequence length="152" mass="16593">MSGLRKDELVPVFIDFHGEKQKMVEDIADTVLRRVLEEEENDKVPVPVESRVSSTSSLPSSSSTATSSSPLSINQLLSSSFSQQTPLVPVPLVLNPFQLALCQSLVANNTLQFPIFGGPSPIFPLFVPPPQPAVESTELLKILQNILAKQRK</sequence>
<dbReference type="FunCoup" id="G0PER4">
    <property type="interactions" value="388"/>
</dbReference>
<accession>G0PER4</accession>
<dbReference type="OMA" id="CPPIESR"/>
<dbReference type="InParanoid" id="G0PER4"/>
<feature type="compositionally biased region" description="Low complexity" evidence="1">
    <location>
        <begin position="44"/>
        <end position="70"/>
    </location>
</feature>
<organism evidence="3">
    <name type="scientific">Caenorhabditis brenneri</name>
    <name type="common">Nematode worm</name>
    <dbReference type="NCBI Taxonomy" id="135651"/>
    <lineage>
        <taxon>Eukaryota</taxon>
        <taxon>Metazoa</taxon>
        <taxon>Ecdysozoa</taxon>
        <taxon>Nematoda</taxon>
        <taxon>Chromadorea</taxon>
        <taxon>Rhabditida</taxon>
        <taxon>Rhabditina</taxon>
        <taxon>Rhabditomorpha</taxon>
        <taxon>Rhabditoidea</taxon>
        <taxon>Rhabditidae</taxon>
        <taxon>Peloderinae</taxon>
        <taxon>Caenorhabditis</taxon>
    </lineage>
</organism>
<evidence type="ECO:0000313" key="3">
    <source>
        <dbReference type="Proteomes" id="UP000008068"/>
    </source>
</evidence>
<dbReference type="eggNOG" id="ENOG502TI19">
    <property type="taxonomic scope" value="Eukaryota"/>
</dbReference>
<gene>
    <name evidence="2" type="ORF">CAEBREN_05994</name>
</gene>
<dbReference type="STRING" id="135651.G0PER4"/>
<dbReference type="HOGENOM" id="CLU_1950729_0_0_1"/>